<dbReference type="Gene3D" id="1.20.1070.10">
    <property type="entry name" value="Rhodopsin 7-helix transmembrane proteins"/>
    <property type="match status" value="1"/>
</dbReference>
<dbReference type="GO" id="GO:0004948">
    <property type="term" value="F:calcitonin receptor activity"/>
    <property type="evidence" value="ECO:0007669"/>
    <property type="project" value="TreeGrafter"/>
</dbReference>
<sequence length="102" mass="11873">MQNAYILYYLAIVGHSMSMFTLVISLAIFVLVRSLKCQRVTLHKNMFLTYVLNSIIIIIHLVEVVPNGELVKRDPPMKDIRLRMKKYDGFEGQCRENNAKTR</sequence>
<dbReference type="GO" id="GO:0007189">
    <property type="term" value="P:adenylate cyclase-activating G protein-coupled receptor signaling pathway"/>
    <property type="evidence" value="ECO:0007669"/>
    <property type="project" value="TreeGrafter"/>
</dbReference>
<reference evidence="6 7" key="1">
    <citation type="submission" date="2022-11" db="EMBL/GenBank/DDBJ databases">
        <title>Whole genome sequence of Eschrichtius robustus ER-17-0199.</title>
        <authorList>
            <person name="Bruniche-Olsen A."/>
            <person name="Black A.N."/>
            <person name="Fields C.J."/>
            <person name="Walden K."/>
            <person name="Dewoody J.A."/>
        </authorList>
    </citation>
    <scope>NUCLEOTIDE SEQUENCE [LARGE SCALE GENOMIC DNA]</scope>
    <source>
        <strain evidence="6">ER-17-0199</strain>
        <tissue evidence="6">Blubber</tissue>
    </source>
</reference>
<dbReference type="InterPro" id="IPR000832">
    <property type="entry name" value="GPCR_2_secretin-like"/>
</dbReference>
<dbReference type="GO" id="GO:0005886">
    <property type="term" value="C:plasma membrane"/>
    <property type="evidence" value="ECO:0007669"/>
    <property type="project" value="TreeGrafter"/>
</dbReference>
<evidence type="ECO:0000256" key="5">
    <source>
        <dbReference type="SAM" id="Phobius"/>
    </source>
</evidence>
<feature type="transmembrane region" description="Helical" evidence="5">
    <location>
        <begin position="47"/>
        <end position="65"/>
    </location>
</feature>
<dbReference type="GO" id="GO:0030424">
    <property type="term" value="C:axon"/>
    <property type="evidence" value="ECO:0007669"/>
    <property type="project" value="TreeGrafter"/>
</dbReference>
<dbReference type="Proteomes" id="UP001159641">
    <property type="component" value="Unassembled WGS sequence"/>
</dbReference>
<comment type="subcellular location">
    <subcellularLocation>
        <location evidence="1">Membrane</location>
        <topology evidence="1">Multi-pass membrane protein</topology>
    </subcellularLocation>
</comment>
<protein>
    <submittedName>
        <fullName evidence="6">Uncharacterized protein</fullName>
    </submittedName>
</protein>
<accession>A0AB34I0M3</accession>
<dbReference type="PRINTS" id="PR00249">
    <property type="entry name" value="GPCRSECRETIN"/>
</dbReference>
<comment type="caution">
    <text evidence="6">The sequence shown here is derived from an EMBL/GenBank/DDBJ whole genome shotgun (WGS) entry which is preliminary data.</text>
</comment>
<evidence type="ECO:0000256" key="2">
    <source>
        <dbReference type="ARBA" id="ARBA00022692"/>
    </source>
</evidence>
<dbReference type="PANTHER" id="PTHR45620">
    <property type="entry name" value="PDF RECEPTOR-LIKE PROTEIN-RELATED"/>
    <property type="match status" value="1"/>
</dbReference>
<organism evidence="6 7">
    <name type="scientific">Eschrichtius robustus</name>
    <name type="common">California gray whale</name>
    <name type="synonym">Eschrichtius gibbosus</name>
    <dbReference type="NCBI Taxonomy" id="9764"/>
    <lineage>
        <taxon>Eukaryota</taxon>
        <taxon>Metazoa</taxon>
        <taxon>Chordata</taxon>
        <taxon>Craniata</taxon>
        <taxon>Vertebrata</taxon>
        <taxon>Euteleostomi</taxon>
        <taxon>Mammalia</taxon>
        <taxon>Eutheria</taxon>
        <taxon>Laurasiatheria</taxon>
        <taxon>Artiodactyla</taxon>
        <taxon>Whippomorpha</taxon>
        <taxon>Cetacea</taxon>
        <taxon>Mysticeti</taxon>
        <taxon>Eschrichtiidae</taxon>
        <taxon>Eschrichtius</taxon>
    </lineage>
</organism>
<evidence type="ECO:0000313" key="7">
    <source>
        <dbReference type="Proteomes" id="UP001159641"/>
    </source>
</evidence>
<evidence type="ECO:0000256" key="1">
    <source>
        <dbReference type="ARBA" id="ARBA00004141"/>
    </source>
</evidence>
<dbReference type="EMBL" id="JAIQCJ010000358">
    <property type="protein sequence ID" value="KAJ8796535.1"/>
    <property type="molecule type" value="Genomic_DNA"/>
</dbReference>
<dbReference type="InterPro" id="IPR050332">
    <property type="entry name" value="GPCR_2"/>
</dbReference>
<keyword evidence="7" id="KW-1185">Reference proteome</keyword>
<dbReference type="Pfam" id="PF00002">
    <property type="entry name" value="7tm_2"/>
    <property type="match status" value="1"/>
</dbReference>
<dbReference type="AlphaFoldDB" id="A0AB34I0M3"/>
<gene>
    <name evidence="6" type="ORF">J1605_002132</name>
</gene>
<dbReference type="PANTHER" id="PTHR45620:SF8">
    <property type="entry name" value="CALCITONIN RECEPTOR"/>
    <property type="match status" value="1"/>
</dbReference>
<evidence type="ECO:0000313" key="6">
    <source>
        <dbReference type="EMBL" id="KAJ8796535.1"/>
    </source>
</evidence>
<keyword evidence="2 5" id="KW-0812">Transmembrane</keyword>
<evidence type="ECO:0000256" key="4">
    <source>
        <dbReference type="ARBA" id="ARBA00023136"/>
    </source>
</evidence>
<evidence type="ECO:0000256" key="3">
    <source>
        <dbReference type="ARBA" id="ARBA00022989"/>
    </source>
</evidence>
<name>A0AB34I0M3_ESCRO</name>
<keyword evidence="3 5" id="KW-1133">Transmembrane helix</keyword>
<keyword evidence="4 5" id="KW-0472">Membrane</keyword>
<feature type="transmembrane region" description="Helical" evidence="5">
    <location>
        <begin position="6"/>
        <end position="35"/>
    </location>
</feature>
<dbReference type="GO" id="GO:0007204">
    <property type="term" value="P:positive regulation of cytosolic calcium ion concentration"/>
    <property type="evidence" value="ECO:0007669"/>
    <property type="project" value="TreeGrafter"/>
</dbReference>
<proteinExistence type="predicted"/>